<dbReference type="Proteomes" id="UP000612893">
    <property type="component" value="Unassembled WGS sequence"/>
</dbReference>
<feature type="region of interest" description="Disordered" evidence="2">
    <location>
        <begin position="255"/>
        <end position="280"/>
    </location>
</feature>
<sequence length="280" mass="31185">MVDSYVRAGFRKIHLDASMTCADDPKTLAADIVAERAADLCESAESVADPARAPYYIIGTEVPVPGGAHEDLQELAVTRIEDLANTIEIHREGFETRGLQEAWSRVIGVVVQPGVEFDHARIIDYQPGKAKALSEVILNYDGLVYEAHLTDYQTETALTNLVRDHFAILKVGPGLTYAAREAIFALSRIEQEWITDRPLSNICQKLDELMLANPGYWDQYYFGDDVERALARKYSFSDRLRYYWPDLGQHAGWTGPTRSSAVGSPHNATGKVLKREPAEG</sequence>
<evidence type="ECO:0000313" key="4">
    <source>
        <dbReference type="Proteomes" id="UP000612893"/>
    </source>
</evidence>
<keyword evidence="4" id="KW-1185">Reference proteome</keyword>
<evidence type="ECO:0000256" key="1">
    <source>
        <dbReference type="ARBA" id="ARBA00005007"/>
    </source>
</evidence>
<reference evidence="3" key="1">
    <citation type="submission" date="2020-10" db="EMBL/GenBank/DDBJ databases">
        <title>Ca. Dormibacterota MAGs.</title>
        <authorList>
            <person name="Montgomery K."/>
        </authorList>
    </citation>
    <scope>NUCLEOTIDE SEQUENCE [LARGE SCALE GENOMIC DNA]</scope>
    <source>
        <strain evidence="3">SC8812_S17_10</strain>
    </source>
</reference>
<protein>
    <submittedName>
        <fullName evidence="3">Class II D-tagatose-bisphosphate aldolase, non-catalytic subunit</fullName>
    </submittedName>
</protein>
<dbReference type="EMBL" id="JAEKNR010000008">
    <property type="protein sequence ID" value="MBJ7596563.1"/>
    <property type="molecule type" value="Genomic_DNA"/>
</dbReference>
<dbReference type="Pfam" id="PF08013">
    <property type="entry name" value="GatZ_KbaZ-like"/>
    <property type="match status" value="1"/>
</dbReference>
<dbReference type="Gene3D" id="3.20.20.70">
    <property type="entry name" value="Aldolase class I"/>
    <property type="match status" value="1"/>
</dbReference>
<dbReference type="PANTHER" id="PTHR32502:SF12">
    <property type="entry name" value="D-TAGATOSE-1,6-BISPHOSPHATE ALDOLASE SUBUNIT GATZ"/>
    <property type="match status" value="1"/>
</dbReference>
<comment type="pathway">
    <text evidence="1">Carbohydrate metabolism.</text>
</comment>
<accession>A0A934K4F8</accession>
<dbReference type="InterPro" id="IPR012062">
    <property type="entry name" value="GatZ/KbaZ-like"/>
</dbReference>
<gene>
    <name evidence="3" type="ORF">JF922_00545</name>
</gene>
<dbReference type="SUPFAM" id="SSF51569">
    <property type="entry name" value="Aldolase"/>
    <property type="match status" value="1"/>
</dbReference>
<comment type="caution">
    <text evidence="3">The sequence shown here is derived from an EMBL/GenBank/DDBJ whole genome shotgun (WGS) entry which is preliminary data.</text>
</comment>
<dbReference type="GO" id="GO:0005886">
    <property type="term" value="C:plasma membrane"/>
    <property type="evidence" value="ECO:0007669"/>
    <property type="project" value="TreeGrafter"/>
</dbReference>
<dbReference type="PANTHER" id="PTHR32502">
    <property type="entry name" value="N-ACETYLGALACTOSAMINE PERMEASE II COMPONENT-RELATED"/>
    <property type="match status" value="1"/>
</dbReference>
<name>A0A934K4F8_9BACT</name>
<evidence type="ECO:0000313" key="3">
    <source>
        <dbReference type="EMBL" id="MBJ7596563.1"/>
    </source>
</evidence>
<dbReference type="InterPro" id="IPR013785">
    <property type="entry name" value="Aldolase_TIM"/>
</dbReference>
<dbReference type="AlphaFoldDB" id="A0A934K4F8"/>
<proteinExistence type="predicted"/>
<dbReference type="InterPro" id="IPR050303">
    <property type="entry name" value="GatZ_KbaZ_carbometab"/>
</dbReference>
<dbReference type="GO" id="GO:0005975">
    <property type="term" value="P:carbohydrate metabolic process"/>
    <property type="evidence" value="ECO:0007669"/>
    <property type="project" value="InterPro"/>
</dbReference>
<dbReference type="Gene3D" id="1.10.400.20">
    <property type="entry name" value="putative tagatose 6-phosphate kinase domain like"/>
    <property type="match status" value="1"/>
</dbReference>
<evidence type="ECO:0000256" key="2">
    <source>
        <dbReference type="SAM" id="MobiDB-lite"/>
    </source>
</evidence>
<dbReference type="GO" id="GO:0009401">
    <property type="term" value="P:phosphoenolpyruvate-dependent sugar phosphotransferase system"/>
    <property type="evidence" value="ECO:0007669"/>
    <property type="project" value="TreeGrafter"/>
</dbReference>
<organism evidence="3 4">
    <name type="scientific">Candidatus Nephthysia bennettiae</name>
    <dbReference type="NCBI Taxonomy" id="3127016"/>
    <lineage>
        <taxon>Bacteria</taxon>
        <taxon>Bacillati</taxon>
        <taxon>Candidatus Dormiibacterota</taxon>
        <taxon>Candidatus Dormibacteria</taxon>
        <taxon>Candidatus Dormibacterales</taxon>
        <taxon>Candidatus Dormibacteraceae</taxon>
        <taxon>Candidatus Nephthysia</taxon>
    </lineage>
</organism>